<dbReference type="PANTHER" id="PTHR30050:SF2">
    <property type="entry name" value="CHROMOSOMAL REPLICATION INITIATOR PROTEIN DNAA"/>
    <property type="match status" value="1"/>
</dbReference>
<dbReference type="InterPro" id="IPR010921">
    <property type="entry name" value="Trp_repressor/repl_initiator"/>
</dbReference>
<dbReference type="GO" id="GO:0003688">
    <property type="term" value="F:DNA replication origin binding"/>
    <property type="evidence" value="ECO:0007669"/>
    <property type="project" value="InterPro"/>
</dbReference>
<dbReference type="InterPro" id="IPR024633">
    <property type="entry name" value="DnaA_N_dom"/>
</dbReference>
<dbReference type="InterPro" id="IPR003593">
    <property type="entry name" value="AAA+_ATPase"/>
</dbReference>
<feature type="domain" description="Chromosomal replication initiator DnaA C-terminal" evidence="10">
    <location>
        <begin position="385"/>
        <end position="454"/>
    </location>
</feature>
<dbReference type="Gene3D" id="3.30.300.180">
    <property type="match status" value="1"/>
</dbReference>
<dbReference type="InterPro" id="IPR020591">
    <property type="entry name" value="Chromosome_initiator_DnaA-like"/>
</dbReference>
<dbReference type="EMBL" id="ARYI01000001">
    <property type="protein sequence ID" value="KCZ96494.1"/>
    <property type="molecule type" value="Genomic_DNA"/>
</dbReference>
<dbReference type="GO" id="GO:0005524">
    <property type="term" value="F:ATP binding"/>
    <property type="evidence" value="ECO:0007669"/>
    <property type="project" value="UniProtKB-KW"/>
</dbReference>
<dbReference type="PRINTS" id="PR00051">
    <property type="entry name" value="DNAA"/>
</dbReference>
<keyword evidence="5" id="KW-0446">Lipid-binding</keyword>
<keyword evidence="2 7" id="KW-0235">DNA replication</keyword>
<dbReference type="CDD" id="cd00009">
    <property type="entry name" value="AAA"/>
    <property type="match status" value="1"/>
</dbReference>
<keyword evidence="4 7" id="KW-0067">ATP-binding</keyword>
<dbReference type="InterPro" id="IPR013317">
    <property type="entry name" value="DnaA_dom"/>
</dbReference>
<comment type="caution">
    <text evidence="11">The sequence shown here is derived from an EMBL/GenBank/DDBJ whole genome shotgun (WGS) entry which is preliminary data.</text>
</comment>
<dbReference type="Gene3D" id="1.10.1750.10">
    <property type="match status" value="1"/>
</dbReference>
<dbReference type="OrthoDB" id="9807019at2"/>
<dbReference type="PROSITE" id="PS01008">
    <property type="entry name" value="DNAA"/>
    <property type="match status" value="1"/>
</dbReference>
<evidence type="ECO:0000256" key="7">
    <source>
        <dbReference type="RuleBase" id="RU000577"/>
    </source>
</evidence>
<reference evidence="11 12" key="1">
    <citation type="submission" date="2013-04" db="EMBL/GenBank/DDBJ databases">
        <title>Hyphomonas hirschiana VP5 Genome Sequencing.</title>
        <authorList>
            <person name="Lai Q."/>
            <person name="Shao Z."/>
        </authorList>
    </citation>
    <scope>NUCLEOTIDE SEQUENCE [LARGE SCALE GENOMIC DNA]</scope>
    <source>
        <strain evidence="11 12">VP5</strain>
    </source>
</reference>
<proteinExistence type="inferred from homology"/>
<dbReference type="Pfam" id="PF11638">
    <property type="entry name" value="DnaA_N"/>
    <property type="match status" value="1"/>
</dbReference>
<protein>
    <recommendedName>
        <fullName evidence="7">Chromosomal replication initiator protein DnaA</fullName>
    </recommendedName>
</protein>
<dbReference type="SUPFAM" id="SSF48295">
    <property type="entry name" value="TrpR-like"/>
    <property type="match status" value="1"/>
</dbReference>
<dbReference type="InterPro" id="IPR013159">
    <property type="entry name" value="DnaA_C"/>
</dbReference>
<dbReference type="PANTHER" id="PTHR30050">
    <property type="entry name" value="CHROMOSOMAL REPLICATION INITIATOR PROTEIN DNAA"/>
    <property type="match status" value="1"/>
</dbReference>
<dbReference type="GO" id="GO:0005886">
    <property type="term" value="C:plasma membrane"/>
    <property type="evidence" value="ECO:0007669"/>
    <property type="project" value="TreeGrafter"/>
</dbReference>
<dbReference type="InterPro" id="IPR027417">
    <property type="entry name" value="P-loop_NTPase"/>
</dbReference>
<evidence type="ECO:0000313" key="11">
    <source>
        <dbReference type="EMBL" id="KCZ96494.1"/>
    </source>
</evidence>
<dbReference type="Gene3D" id="3.40.50.300">
    <property type="entry name" value="P-loop containing nucleotide triphosphate hydrolases"/>
    <property type="match status" value="1"/>
</dbReference>
<evidence type="ECO:0000256" key="8">
    <source>
        <dbReference type="RuleBase" id="RU004227"/>
    </source>
</evidence>
<sequence>MDRNETTVSPFELEAAQGSDAFETTGQMIWNDVRDVLRDKITESEFTRWIADLRVVAEHNGEMIVAARDPLAFDRVSSQHLRVIEKLWAAADPAERALKLICWRNAPADLRDLVDDPWAVAETPVPAEPQAPATSSGAGPAMTFDTLVTGPSNEIAVTLAKRIAAGLPAGTATTLIYGPPGTGKTHLMQALRLEAARRDTARRIVYLTAEEFMSAYLDGVKARDTSDLKKRLRAASILLIDDLHRIAGKPGTETELYQNIREVTSNGGQVVLVGDSAPGDASGFGQRMRSEIKGATAVEVELPDAGMRREILIRLAGHIAENHPAFVLTDEMMQRLNSGIRGPGRELTGAVWSLYTEAGFGERAPTMEMLDRIVRRHAGEQREPSIDVIKRATLKVFPIAKTDLEGPSKMRGFVYPRQIAMYLCRTMTRKSFPQIGRAFGKRDHTTVLYAYRRMDGDIGKDQELAADIARVQTVVLELMESGQI</sequence>
<evidence type="ECO:0000313" key="12">
    <source>
        <dbReference type="Proteomes" id="UP000025061"/>
    </source>
</evidence>
<dbReference type="GO" id="GO:0006270">
    <property type="term" value="P:DNA replication initiation"/>
    <property type="evidence" value="ECO:0007669"/>
    <property type="project" value="InterPro"/>
</dbReference>
<comment type="function">
    <text evidence="7">Plays an essential role in the initiation and regulation of chromosomal replication. ATP-DnaA binds to the origin of replication (oriC) to initiate formation of the DNA replication initiation complex once per cell cycle. Binds the DnaA box (a 9 base pair repeat at the origin) and separates the double-stranded (ds)DNA. Forms a right-handed helical filament on oriC DNA; dsDNA binds to the exterior of the filament while single-stranded (ss)DNA is stabiized in the filament's interior. The ATP-DnaA-oriC complex binds and stabilizes one strand of the AT-rich DNA unwinding element (DUE), permitting loading of DNA polymerase. After initiation quickly degrades to an ADP-DnaA complex that is not apt for DNA replication. Binds acidic phospholipids.</text>
</comment>
<dbReference type="AlphaFoldDB" id="A0A059G1F9"/>
<dbReference type="PATRIC" id="fig|1280951.3.peg.487"/>
<comment type="similarity">
    <text evidence="8">Belongs to the DnaA family.</text>
</comment>
<evidence type="ECO:0000256" key="2">
    <source>
        <dbReference type="ARBA" id="ARBA00022705"/>
    </source>
</evidence>
<dbReference type="SMART" id="SM00382">
    <property type="entry name" value="AAA"/>
    <property type="match status" value="1"/>
</dbReference>
<gene>
    <name evidence="11" type="ORF">HHI_02405</name>
</gene>
<evidence type="ECO:0000256" key="1">
    <source>
        <dbReference type="ARBA" id="ARBA00022490"/>
    </source>
</evidence>
<keyword evidence="12" id="KW-1185">Reference proteome</keyword>
<dbReference type="GO" id="GO:0006275">
    <property type="term" value="P:regulation of DNA replication"/>
    <property type="evidence" value="ECO:0007669"/>
    <property type="project" value="InterPro"/>
</dbReference>
<evidence type="ECO:0000259" key="9">
    <source>
        <dbReference type="SMART" id="SM00382"/>
    </source>
</evidence>
<evidence type="ECO:0000256" key="3">
    <source>
        <dbReference type="ARBA" id="ARBA00022741"/>
    </source>
</evidence>
<keyword evidence="3 7" id="KW-0547">Nucleotide-binding</keyword>
<accession>A0A059G1F9</accession>
<keyword evidence="1" id="KW-0963">Cytoplasm</keyword>
<dbReference type="GO" id="GO:0008289">
    <property type="term" value="F:lipid binding"/>
    <property type="evidence" value="ECO:0007669"/>
    <property type="project" value="UniProtKB-KW"/>
</dbReference>
<dbReference type="CDD" id="cd06571">
    <property type="entry name" value="Bac_DnaA_C"/>
    <property type="match status" value="1"/>
</dbReference>
<dbReference type="Proteomes" id="UP000025061">
    <property type="component" value="Unassembled WGS sequence"/>
</dbReference>
<name>A0A059G1F9_9PROT</name>
<dbReference type="SUPFAM" id="SSF52540">
    <property type="entry name" value="P-loop containing nucleoside triphosphate hydrolases"/>
    <property type="match status" value="1"/>
</dbReference>
<evidence type="ECO:0000256" key="4">
    <source>
        <dbReference type="ARBA" id="ARBA00022840"/>
    </source>
</evidence>
<dbReference type="InterPro" id="IPR018312">
    <property type="entry name" value="Chromosome_initiator_DnaA_CS"/>
</dbReference>
<dbReference type="SMART" id="SM00760">
    <property type="entry name" value="Bac_DnaA_C"/>
    <property type="match status" value="1"/>
</dbReference>
<evidence type="ECO:0000256" key="5">
    <source>
        <dbReference type="ARBA" id="ARBA00023121"/>
    </source>
</evidence>
<dbReference type="InterPro" id="IPR038454">
    <property type="entry name" value="DnaA_N_sf"/>
</dbReference>
<dbReference type="Pfam" id="PF00308">
    <property type="entry name" value="Bac_DnaA"/>
    <property type="match status" value="1"/>
</dbReference>
<evidence type="ECO:0000259" key="10">
    <source>
        <dbReference type="SMART" id="SM00760"/>
    </source>
</evidence>
<feature type="domain" description="AAA+ ATPase" evidence="9">
    <location>
        <begin position="170"/>
        <end position="304"/>
    </location>
</feature>
<evidence type="ECO:0000256" key="6">
    <source>
        <dbReference type="ARBA" id="ARBA00023125"/>
    </source>
</evidence>
<organism evidence="11 12">
    <name type="scientific">Hyphomonas hirschiana VP5</name>
    <dbReference type="NCBI Taxonomy" id="1280951"/>
    <lineage>
        <taxon>Bacteria</taxon>
        <taxon>Pseudomonadati</taxon>
        <taxon>Pseudomonadota</taxon>
        <taxon>Alphaproteobacteria</taxon>
        <taxon>Hyphomonadales</taxon>
        <taxon>Hyphomonadaceae</taxon>
        <taxon>Hyphomonas</taxon>
    </lineage>
</organism>
<dbReference type="Pfam" id="PF08299">
    <property type="entry name" value="Bac_DnaA_C"/>
    <property type="match status" value="1"/>
</dbReference>
<keyword evidence="6 7" id="KW-0238">DNA-binding</keyword>